<organism evidence="2 3">
    <name type="scientific">Colwellia asteriadis</name>
    <dbReference type="NCBI Taxonomy" id="517723"/>
    <lineage>
        <taxon>Bacteria</taxon>
        <taxon>Pseudomonadati</taxon>
        <taxon>Pseudomonadota</taxon>
        <taxon>Gammaproteobacteria</taxon>
        <taxon>Alteromonadales</taxon>
        <taxon>Colwelliaceae</taxon>
        <taxon>Colwellia</taxon>
    </lineage>
</organism>
<proteinExistence type="predicted"/>
<dbReference type="InterPro" id="IPR015393">
    <property type="entry name" value="DUF1972"/>
</dbReference>
<dbReference type="RefSeq" id="WP_343816515.1">
    <property type="nucleotide sequence ID" value="NZ_BAAAFA010000004.1"/>
</dbReference>
<comment type="caution">
    <text evidence="2">The sequence shown here is derived from an EMBL/GenBank/DDBJ whole genome shotgun (WGS) entry which is preliminary data.</text>
</comment>
<evidence type="ECO:0000259" key="1">
    <source>
        <dbReference type="Pfam" id="PF09314"/>
    </source>
</evidence>
<dbReference type="SUPFAM" id="SSF53756">
    <property type="entry name" value="UDP-Glycosyltransferase/glycogen phosphorylase"/>
    <property type="match status" value="1"/>
</dbReference>
<name>A0ABN1L5Q8_9GAMM</name>
<feature type="domain" description="DUF1972" evidence="1">
    <location>
        <begin position="2"/>
        <end position="178"/>
    </location>
</feature>
<keyword evidence="3" id="KW-1185">Reference proteome</keyword>
<dbReference type="Proteomes" id="UP001500021">
    <property type="component" value="Unassembled WGS sequence"/>
</dbReference>
<accession>A0ABN1L5Q8</accession>
<reference evidence="2 3" key="1">
    <citation type="journal article" date="2019" name="Int. J. Syst. Evol. Microbiol.">
        <title>The Global Catalogue of Microorganisms (GCM) 10K type strain sequencing project: providing services to taxonomists for standard genome sequencing and annotation.</title>
        <authorList>
            <consortium name="The Broad Institute Genomics Platform"/>
            <consortium name="The Broad Institute Genome Sequencing Center for Infectious Disease"/>
            <person name="Wu L."/>
            <person name="Ma J."/>
        </authorList>
    </citation>
    <scope>NUCLEOTIDE SEQUENCE [LARGE SCALE GENOMIC DNA]</scope>
    <source>
        <strain evidence="2 3">JCM 15608</strain>
    </source>
</reference>
<dbReference type="Pfam" id="PF09314">
    <property type="entry name" value="DUF1972"/>
    <property type="match status" value="1"/>
</dbReference>
<evidence type="ECO:0000313" key="3">
    <source>
        <dbReference type="Proteomes" id="UP001500021"/>
    </source>
</evidence>
<evidence type="ECO:0000313" key="2">
    <source>
        <dbReference type="EMBL" id="GAA0815273.1"/>
    </source>
</evidence>
<sequence length="352" mass="39596">MNKLSILGTVGVPACYGGFETLVENLLDDVTSNEVPDKKITVYCSSKSYKEQPKHYKNANLRYIPLNANGVQSIPYDIISLIHAAIIKRADNILLLGVSGAICLPLIKAFSSTKIVTNIDGLEWRRSKWGSLTKRFLKFSEKIAVKFSDKVIADNQAIADYVTQEYGVSAEVIAYGGDHALTADIPLSDENYALALCRIEPENNVEMILESFSHTNKPLKFIGNWDNSDFGRRMKAKYQNIKNIDIIAPIYDLSALFEIRKSCSFYVHGHSAGGTNPSLVEMMHFNKTVIAFDCNYNRASTENVASYFSNTEELTHHINVSSDINNAQSMLEIAQRRYTWEIVKQQYFSLFN</sequence>
<protein>
    <submittedName>
        <fullName evidence="2">DUF1972 domain-containing protein</fullName>
    </submittedName>
</protein>
<gene>
    <name evidence="2" type="ORF">GCM10009111_13340</name>
</gene>
<dbReference type="Gene3D" id="3.40.50.2000">
    <property type="entry name" value="Glycogen Phosphorylase B"/>
    <property type="match status" value="2"/>
</dbReference>
<dbReference type="EMBL" id="BAAAFA010000004">
    <property type="protein sequence ID" value="GAA0815273.1"/>
    <property type="molecule type" value="Genomic_DNA"/>
</dbReference>